<evidence type="ECO:0000313" key="4">
    <source>
        <dbReference type="EMBL" id="MTH55191.1"/>
    </source>
</evidence>
<dbReference type="PANTHER" id="PTHR43158">
    <property type="entry name" value="SKFA PEPTIDE EXPORT ATP-BINDING PROTEIN SKFE"/>
    <property type="match status" value="1"/>
</dbReference>
<dbReference type="PROSITE" id="PS50893">
    <property type="entry name" value="ABC_TRANSPORTER_2"/>
    <property type="match status" value="1"/>
</dbReference>
<dbReference type="RefSeq" id="WP_155113687.1">
    <property type="nucleotide sequence ID" value="NZ_WMIB01000024.1"/>
</dbReference>
<dbReference type="InterPro" id="IPR003593">
    <property type="entry name" value="AAA+_ATPase"/>
</dbReference>
<sequence length="224" mass="25199">MSKIELINVSKKIKGKRLLNDISLTIDKGKICGFVGSNGSGKSMLFRAIAGLIKPSSGNVRIFGKELHKDLSFPESIGVIFEKPGFLDQYNAFDNLKFLSDIQGKIDSEQIKRSIRRVGLDPEDKRPVKTYSLGMKQKLSIAQAIMEKPELILLDEPMNGLDEQSVIMIYEVIKQEKNRGATVLITSHHRTDIETLCEEVYKIHEGTVKPFHFPSVLKTQQVKV</sequence>
<dbReference type="InterPro" id="IPR027417">
    <property type="entry name" value="P-loop_NTPase"/>
</dbReference>
<reference evidence="4 5" key="1">
    <citation type="journal article" date="2017" name="Int. J. Syst. Evol. Microbiol.">
        <title>Bacillus mangrovi sp. nov., isolated from a sediment sample from a mangrove forest.</title>
        <authorList>
            <person name="Gupta V."/>
            <person name="Singh P.K."/>
            <person name="Korpole S."/>
            <person name="Tanuku N.R.S."/>
            <person name="Pinnaka A.K."/>
        </authorList>
    </citation>
    <scope>NUCLEOTIDE SEQUENCE [LARGE SCALE GENOMIC DNA]</scope>
    <source>
        <strain evidence="4 5">KCTC 33872</strain>
    </source>
</reference>
<proteinExistence type="predicted"/>
<evidence type="ECO:0000313" key="5">
    <source>
        <dbReference type="Proteomes" id="UP000434639"/>
    </source>
</evidence>
<dbReference type="GO" id="GO:0005524">
    <property type="term" value="F:ATP binding"/>
    <property type="evidence" value="ECO:0007669"/>
    <property type="project" value="UniProtKB-KW"/>
</dbReference>
<feature type="domain" description="ABC transporter" evidence="3">
    <location>
        <begin position="4"/>
        <end position="224"/>
    </location>
</feature>
<dbReference type="PANTHER" id="PTHR43158:SF7">
    <property type="entry name" value="ABC TRANSPORTER, ATP-BINDING PROTEIN"/>
    <property type="match status" value="1"/>
</dbReference>
<dbReference type="InterPro" id="IPR003439">
    <property type="entry name" value="ABC_transporter-like_ATP-bd"/>
</dbReference>
<dbReference type="CDD" id="cd03230">
    <property type="entry name" value="ABC_DR_subfamily_A"/>
    <property type="match status" value="1"/>
</dbReference>
<dbReference type="GO" id="GO:0016887">
    <property type="term" value="F:ATP hydrolysis activity"/>
    <property type="evidence" value="ECO:0007669"/>
    <property type="project" value="InterPro"/>
</dbReference>
<gene>
    <name evidence="4" type="ORF">GKZ89_17470</name>
</gene>
<evidence type="ECO:0000256" key="2">
    <source>
        <dbReference type="ARBA" id="ARBA00022840"/>
    </source>
</evidence>
<dbReference type="OrthoDB" id="9804819at2"/>
<dbReference type="Gene3D" id="3.40.50.300">
    <property type="entry name" value="P-loop containing nucleotide triphosphate hydrolases"/>
    <property type="match status" value="1"/>
</dbReference>
<organism evidence="4 5">
    <name type="scientific">Metabacillus mangrovi</name>
    <dbReference type="NCBI Taxonomy" id="1491830"/>
    <lineage>
        <taxon>Bacteria</taxon>
        <taxon>Bacillati</taxon>
        <taxon>Bacillota</taxon>
        <taxon>Bacilli</taxon>
        <taxon>Bacillales</taxon>
        <taxon>Bacillaceae</taxon>
        <taxon>Metabacillus</taxon>
    </lineage>
</organism>
<keyword evidence="1" id="KW-0547">Nucleotide-binding</keyword>
<dbReference type="SUPFAM" id="SSF52540">
    <property type="entry name" value="P-loop containing nucleoside triphosphate hydrolases"/>
    <property type="match status" value="1"/>
</dbReference>
<keyword evidence="5" id="KW-1185">Reference proteome</keyword>
<dbReference type="PROSITE" id="PS00211">
    <property type="entry name" value="ABC_TRANSPORTER_1"/>
    <property type="match status" value="1"/>
</dbReference>
<protein>
    <submittedName>
        <fullName evidence="4">ATP-binding cassette domain-containing protein</fullName>
    </submittedName>
</protein>
<keyword evidence="2 4" id="KW-0067">ATP-binding</keyword>
<dbReference type="SMART" id="SM00382">
    <property type="entry name" value="AAA"/>
    <property type="match status" value="1"/>
</dbReference>
<evidence type="ECO:0000256" key="1">
    <source>
        <dbReference type="ARBA" id="ARBA00022741"/>
    </source>
</evidence>
<dbReference type="Pfam" id="PF00005">
    <property type="entry name" value="ABC_tran"/>
    <property type="match status" value="1"/>
</dbReference>
<evidence type="ECO:0000259" key="3">
    <source>
        <dbReference type="PROSITE" id="PS50893"/>
    </source>
</evidence>
<name>A0A7X2S9L6_9BACI</name>
<dbReference type="AlphaFoldDB" id="A0A7X2S9L6"/>
<dbReference type="Proteomes" id="UP000434639">
    <property type="component" value="Unassembled WGS sequence"/>
</dbReference>
<accession>A0A7X2S9L6</accession>
<dbReference type="EMBL" id="WMIB01000024">
    <property type="protein sequence ID" value="MTH55191.1"/>
    <property type="molecule type" value="Genomic_DNA"/>
</dbReference>
<dbReference type="InterPro" id="IPR017871">
    <property type="entry name" value="ABC_transporter-like_CS"/>
</dbReference>
<comment type="caution">
    <text evidence="4">The sequence shown here is derived from an EMBL/GenBank/DDBJ whole genome shotgun (WGS) entry which is preliminary data.</text>
</comment>